<evidence type="ECO:0000313" key="2">
    <source>
        <dbReference type="EMBL" id="KAB2623482.1"/>
    </source>
</evidence>
<keyword evidence="3" id="KW-1185">Reference proteome</keyword>
<dbReference type="Proteomes" id="UP000327157">
    <property type="component" value="Unassembled WGS sequence"/>
</dbReference>
<accession>A0A5N5HBH5</accession>
<reference evidence="2 3" key="2">
    <citation type="submission" date="2019-11" db="EMBL/GenBank/DDBJ databases">
        <title>A de novo genome assembly of a pear dwarfing rootstock.</title>
        <authorList>
            <person name="Wang F."/>
            <person name="Wang J."/>
            <person name="Li S."/>
            <person name="Zhang Y."/>
            <person name="Fang M."/>
            <person name="Ma L."/>
            <person name="Zhao Y."/>
            <person name="Jiang S."/>
        </authorList>
    </citation>
    <scope>NUCLEOTIDE SEQUENCE [LARGE SCALE GENOMIC DNA]</scope>
    <source>
        <strain evidence="2">S2</strain>
        <tissue evidence="2">Leaf</tissue>
    </source>
</reference>
<protein>
    <submittedName>
        <fullName evidence="2">Pentatricopeptide repeat-containing protein</fullName>
    </submittedName>
</protein>
<gene>
    <name evidence="2" type="ORF">D8674_038346</name>
</gene>
<reference evidence="2 3" key="1">
    <citation type="submission" date="2019-09" db="EMBL/GenBank/DDBJ databases">
        <authorList>
            <person name="Ou C."/>
        </authorList>
    </citation>
    <scope>NUCLEOTIDE SEQUENCE [LARGE SCALE GENOMIC DNA]</scope>
    <source>
        <strain evidence="2">S2</strain>
        <tissue evidence="2">Leaf</tissue>
    </source>
</reference>
<feature type="region of interest" description="Disordered" evidence="1">
    <location>
        <begin position="24"/>
        <end position="44"/>
    </location>
</feature>
<dbReference type="EMBL" id="SMOL01000215">
    <property type="protein sequence ID" value="KAB2623482.1"/>
    <property type="molecule type" value="Genomic_DNA"/>
</dbReference>
<comment type="caution">
    <text evidence="2">The sequence shown here is derived from an EMBL/GenBank/DDBJ whole genome shotgun (WGS) entry which is preliminary data.</text>
</comment>
<name>A0A5N5HBH5_9ROSA</name>
<dbReference type="AlphaFoldDB" id="A0A5N5HBH5"/>
<sequence>MKKLLEFDFSAAVDGAVKDEAAKIEATEDEEPQGEIGKAGSRGARSAQLGAIMTDQGLPGVMEYVGIIRSYNDRSRAKLCSVRRIGPLGP</sequence>
<evidence type="ECO:0000256" key="1">
    <source>
        <dbReference type="SAM" id="MobiDB-lite"/>
    </source>
</evidence>
<proteinExistence type="predicted"/>
<evidence type="ECO:0000313" key="3">
    <source>
        <dbReference type="Proteomes" id="UP000327157"/>
    </source>
</evidence>
<organism evidence="2 3">
    <name type="scientific">Pyrus ussuriensis x Pyrus communis</name>
    <dbReference type="NCBI Taxonomy" id="2448454"/>
    <lineage>
        <taxon>Eukaryota</taxon>
        <taxon>Viridiplantae</taxon>
        <taxon>Streptophyta</taxon>
        <taxon>Embryophyta</taxon>
        <taxon>Tracheophyta</taxon>
        <taxon>Spermatophyta</taxon>
        <taxon>Magnoliopsida</taxon>
        <taxon>eudicotyledons</taxon>
        <taxon>Gunneridae</taxon>
        <taxon>Pentapetalae</taxon>
        <taxon>rosids</taxon>
        <taxon>fabids</taxon>
        <taxon>Rosales</taxon>
        <taxon>Rosaceae</taxon>
        <taxon>Amygdaloideae</taxon>
        <taxon>Maleae</taxon>
        <taxon>Pyrus</taxon>
    </lineage>
</organism>